<name>A0ABZ0IGE3_9GAMM</name>
<dbReference type="Gene3D" id="3.90.1150.10">
    <property type="entry name" value="Aspartate Aminotransferase, domain 1"/>
    <property type="match status" value="1"/>
</dbReference>
<dbReference type="PANTHER" id="PTHR43686">
    <property type="entry name" value="SULFURTRANSFERASE-RELATED"/>
    <property type="match status" value="1"/>
</dbReference>
<gene>
    <name evidence="3" type="ORF">R0137_03240</name>
</gene>
<keyword evidence="3" id="KW-0808">Transferase</keyword>
<organism evidence="3 4">
    <name type="scientific">Congregibacter brevis</name>
    <dbReference type="NCBI Taxonomy" id="3081201"/>
    <lineage>
        <taxon>Bacteria</taxon>
        <taxon>Pseudomonadati</taxon>
        <taxon>Pseudomonadota</taxon>
        <taxon>Gammaproteobacteria</taxon>
        <taxon>Cellvibrionales</taxon>
        <taxon>Halieaceae</taxon>
        <taxon>Congregibacter</taxon>
    </lineage>
</organism>
<keyword evidence="3" id="KW-0032">Aminotransferase</keyword>
<evidence type="ECO:0000259" key="2">
    <source>
        <dbReference type="Pfam" id="PF00266"/>
    </source>
</evidence>
<dbReference type="InterPro" id="IPR015422">
    <property type="entry name" value="PyrdxlP-dep_Trfase_small"/>
</dbReference>
<dbReference type="Gene3D" id="3.40.640.10">
    <property type="entry name" value="Type I PLP-dependent aspartate aminotransferase-like (Major domain)"/>
    <property type="match status" value="1"/>
</dbReference>
<reference evidence="3 4" key="1">
    <citation type="submission" date="2023-10" db="EMBL/GenBank/DDBJ databases">
        <title>Two novel species belonging to the OM43/NOR5 clade.</title>
        <authorList>
            <person name="Park M."/>
        </authorList>
    </citation>
    <scope>NUCLEOTIDE SEQUENCE [LARGE SCALE GENOMIC DNA]</scope>
    <source>
        <strain evidence="3 4">IMCC45268</strain>
    </source>
</reference>
<evidence type="ECO:0000313" key="3">
    <source>
        <dbReference type="EMBL" id="WOJ97594.1"/>
    </source>
</evidence>
<evidence type="ECO:0000256" key="1">
    <source>
        <dbReference type="ARBA" id="ARBA00022898"/>
    </source>
</evidence>
<dbReference type="Pfam" id="PF00266">
    <property type="entry name" value="Aminotran_5"/>
    <property type="match status" value="1"/>
</dbReference>
<sequence length="561" mass="61649">MNSEQLITRIRESVIGQYMPINTPFGSKPLVYADYTASGRALTFVEAQLQRTVLPFYANTHSESSMTGAQSTALREQARQIIADALGCSKNDRVIFCGAGATAAIDRVIQILNLRLPHKLNERYGFANQIPTTERPVVFIGPYEHHSNELPWRETIADLVSIPLDEHGGIDQKELARALELYADRPLLIGSFSAASNVTGIRSDVTGITRLLKRAGALAFWDYAAAGPYVDITMNLPGSEIDAVFLSPHKFIGGPGTPGVLAIKATLATNAVPAVVGGGTVGFVSPHRHRYLEDIERREEAGTPAIVESVRAGLAMGLQQAVGTAKIEELEQRYVCRAMQRLGANKKIDVLGSQTAERLAIFSLRFNHEDRELHYGFVVALLNDLFGIQARGGCSCAGPYGHRLLELSEEQSYSLDQQIVEGQVALRPGWVRLSFNYFISEGEFEYLLSALEMVAEHGYKLLASYDLDPTTGLWEHCESVRVLPVRLDPSNTCEASAFEKHPSPDFKELLAEAKKIFHGSGIGAQDKAAVMASQHLTEFEELRWYAIARDSLSSEHRPPTP</sequence>
<dbReference type="PANTHER" id="PTHR43686:SF1">
    <property type="entry name" value="AMINOTRAN_5 DOMAIN-CONTAINING PROTEIN"/>
    <property type="match status" value="1"/>
</dbReference>
<keyword evidence="1" id="KW-0663">Pyridoxal phosphate</keyword>
<feature type="domain" description="Aminotransferase class V" evidence="2">
    <location>
        <begin position="31"/>
        <end position="438"/>
    </location>
</feature>
<evidence type="ECO:0000313" key="4">
    <source>
        <dbReference type="Proteomes" id="UP001626549"/>
    </source>
</evidence>
<proteinExistence type="predicted"/>
<accession>A0ABZ0IGE3</accession>
<dbReference type="EMBL" id="CP136865">
    <property type="protein sequence ID" value="WOJ97594.1"/>
    <property type="molecule type" value="Genomic_DNA"/>
</dbReference>
<dbReference type="Proteomes" id="UP001626549">
    <property type="component" value="Chromosome"/>
</dbReference>
<dbReference type="SUPFAM" id="SSF53383">
    <property type="entry name" value="PLP-dependent transferases"/>
    <property type="match status" value="1"/>
</dbReference>
<dbReference type="RefSeq" id="WP_407328497.1">
    <property type="nucleotide sequence ID" value="NZ_CP136865.1"/>
</dbReference>
<dbReference type="InterPro" id="IPR000192">
    <property type="entry name" value="Aminotrans_V_dom"/>
</dbReference>
<dbReference type="GO" id="GO:0008483">
    <property type="term" value="F:transaminase activity"/>
    <property type="evidence" value="ECO:0007669"/>
    <property type="project" value="UniProtKB-KW"/>
</dbReference>
<protein>
    <submittedName>
        <fullName evidence="3">Aminotransferase class V-fold PLP-dependent enzyme</fullName>
    </submittedName>
</protein>
<dbReference type="InterPro" id="IPR015421">
    <property type="entry name" value="PyrdxlP-dep_Trfase_major"/>
</dbReference>
<keyword evidence="4" id="KW-1185">Reference proteome</keyword>
<dbReference type="InterPro" id="IPR015424">
    <property type="entry name" value="PyrdxlP-dep_Trfase"/>
</dbReference>